<feature type="non-terminal residue" evidence="1">
    <location>
        <position position="1"/>
    </location>
</feature>
<dbReference type="Proteomes" id="UP000265520">
    <property type="component" value="Unassembled WGS sequence"/>
</dbReference>
<keyword evidence="2" id="KW-1185">Reference proteome</keyword>
<accession>A0A392SUM4</accession>
<proteinExistence type="predicted"/>
<comment type="caution">
    <text evidence="1">The sequence shown here is derived from an EMBL/GenBank/DDBJ whole genome shotgun (WGS) entry which is preliminary data.</text>
</comment>
<dbReference type="EMBL" id="LXQA010434702">
    <property type="protein sequence ID" value="MCI51620.1"/>
    <property type="molecule type" value="Genomic_DNA"/>
</dbReference>
<reference evidence="1 2" key="1">
    <citation type="journal article" date="2018" name="Front. Plant Sci.">
        <title>Red Clover (Trifolium pratense) and Zigzag Clover (T. medium) - A Picture of Genomic Similarities and Differences.</title>
        <authorList>
            <person name="Dluhosova J."/>
            <person name="Istvanek J."/>
            <person name="Nedelnik J."/>
            <person name="Repkova J."/>
        </authorList>
    </citation>
    <scope>NUCLEOTIDE SEQUENCE [LARGE SCALE GENOMIC DNA]</scope>
    <source>
        <strain evidence="2">cv. 10/8</strain>
        <tissue evidence="1">Leaf</tissue>
    </source>
</reference>
<evidence type="ECO:0000313" key="2">
    <source>
        <dbReference type="Proteomes" id="UP000265520"/>
    </source>
</evidence>
<evidence type="ECO:0000313" key="1">
    <source>
        <dbReference type="EMBL" id="MCI51620.1"/>
    </source>
</evidence>
<name>A0A392SUM4_9FABA</name>
<protein>
    <submittedName>
        <fullName evidence="1">Uncharacterized protein</fullName>
    </submittedName>
</protein>
<sequence length="56" mass="5860">DNAHNKVVDNAVVESFDNVVGEEHAVKDAAASNVQANLKCTIVPDSPEIAVGSDKQ</sequence>
<organism evidence="1 2">
    <name type="scientific">Trifolium medium</name>
    <dbReference type="NCBI Taxonomy" id="97028"/>
    <lineage>
        <taxon>Eukaryota</taxon>
        <taxon>Viridiplantae</taxon>
        <taxon>Streptophyta</taxon>
        <taxon>Embryophyta</taxon>
        <taxon>Tracheophyta</taxon>
        <taxon>Spermatophyta</taxon>
        <taxon>Magnoliopsida</taxon>
        <taxon>eudicotyledons</taxon>
        <taxon>Gunneridae</taxon>
        <taxon>Pentapetalae</taxon>
        <taxon>rosids</taxon>
        <taxon>fabids</taxon>
        <taxon>Fabales</taxon>
        <taxon>Fabaceae</taxon>
        <taxon>Papilionoideae</taxon>
        <taxon>50 kb inversion clade</taxon>
        <taxon>NPAAA clade</taxon>
        <taxon>Hologalegina</taxon>
        <taxon>IRL clade</taxon>
        <taxon>Trifolieae</taxon>
        <taxon>Trifolium</taxon>
    </lineage>
</organism>
<dbReference type="AlphaFoldDB" id="A0A392SUM4"/>